<dbReference type="eggNOG" id="COG0741">
    <property type="taxonomic scope" value="Bacteria"/>
</dbReference>
<keyword evidence="3" id="KW-1185">Reference proteome</keyword>
<feature type="compositionally biased region" description="Low complexity" evidence="1">
    <location>
        <begin position="223"/>
        <end position="251"/>
    </location>
</feature>
<feature type="region of interest" description="Disordered" evidence="1">
    <location>
        <begin position="1"/>
        <end position="37"/>
    </location>
</feature>
<dbReference type="HOGENOM" id="CLU_796173_0_0_11"/>
<dbReference type="InParanoid" id="C7Q0N7"/>
<gene>
    <name evidence="2" type="ordered locus">Caci_0730</name>
</gene>
<evidence type="ECO:0000256" key="1">
    <source>
        <dbReference type="SAM" id="MobiDB-lite"/>
    </source>
</evidence>
<reference evidence="2 3" key="1">
    <citation type="journal article" date="2009" name="Stand. Genomic Sci.">
        <title>Complete genome sequence of Catenulispora acidiphila type strain (ID 139908).</title>
        <authorList>
            <person name="Copeland A."/>
            <person name="Lapidus A."/>
            <person name="Glavina Del Rio T."/>
            <person name="Nolan M."/>
            <person name="Lucas S."/>
            <person name="Chen F."/>
            <person name="Tice H."/>
            <person name="Cheng J.F."/>
            <person name="Bruce D."/>
            <person name="Goodwin L."/>
            <person name="Pitluck S."/>
            <person name="Mikhailova N."/>
            <person name="Pati A."/>
            <person name="Ivanova N."/>
            <person name="Mavromatis K."/>
            <person name="Chen A."/>
            <person name="Palaniappan K."/>
            <person name="Chain P."/>
            <person name="Land M."/>
            <person name="Hauser L."/>
            <person name="Chang Y.J."/>
            <person name="Jeffries C.D."/>
            <person name="Chertkov O."/>
            <person name="Brettin T."/>
            <person name="Detter J.C."/>
            <person name="Han C."/>
            <person name="Ali Z."/>
            <person name="Tindall B.J."/>
            <person name="Goker M."/>
            <person name="Bristow J."/>
            <person name="Eisen J.A."/>
            <person name="Markowitz V."/>
            <person name="Hugenholtz P."/>
            <person name="Kyrpides N.C."/>
            <person name="Klenk H.P."/>
        </authorList>
    </citation>
    <scope>NUCLEOTIDE SEQUENCE [LARGE SCALE GENOMIC DNA]</scope>
    <source>
        <strain evidence="3">DSM 44928 / JCM 14897 / NBRC 102108 / NRRL B-24433 / ID139908</strain>
    </source>
</reference>
<sequence length="348" mass="35750">MATVPPVRSPMRRSMREPAVSSHTPRTNPLLCGNGRRKGVRHCERHLLSSHTGSEHEHDPEHNPTSQDPKSGIAGAASTAASKTLSFMTARLPTKTSRIAAVAAAGTMVLAGAGSTYAVHANDVSNHNKQVAAAQFAAEEKAASDKAQADAAAKAAAEKAAADKAAADKAAADAAAKAAADKAAADAAAKAAAQKAAADKAAADQRAAAAAAANRDQQRQPLPSATSSTSSKPTSTPTPTKTPTQKPTTPSGSYGSAYAIAQSIVPSGQFACFANIVERESGWNVHATNPSSGAYGLGQALPGSKMASAGSDWENNPTTQIKWVLSYMDSRYGSPCGAWSFWQSHSWY</sequence>
<feature type="region of interest" description="Disordered" evidence="1">
    <location>
        <begin position="49"/>
        <end position="78"/>
    </location>
</feature>
<evidence type="ECO:0008006" key="4">
    <source>
        <dbReference type="Google" id="ProtNLM"/>
    </source>
</evidence>
<feature type="compositionally biased region" description="Basic and acidic residues" evidence="1">
    <location>
        <begin position="49"/>
        <end position="62"/>
    </location>
</feature>
<evidence type="ECO:0000313" key="3">
    <source>
        <dbReference type="Proteomes" id="UP000000851"/>
    </source>
</evidence>
<dbReference type="Proteomes" id="UP000000851">
    <property type="component" value="Chromosome"/>
</dbReference>
<dbReference type="KEGG" id="cai:Caci_0730"/>
<dbReference type="EMBL" id="CP001700">
    <property type="protein sequence ID" value="ACU69665.1"/>
    <property type="molecule type" value="Genomic_DNA"/>
</dbReference>
<evidence type="ECO:0000313" key="2">
    <source>
        <dbReference type="EMBL" id="ACU69665.1"/>
    </source>
</evidence>
<dbReference type="AlphaFoldDB" id="C7Q0N7"/>
<name>C7Q0N7_CATAD</name>
<accession>C7Q0N7</accession>
<feature type="region of interest" description="Disordered" evidence="1">
    <location>
        <begin position="207"/>
        <end position="253"/>
    </location>
</feature>
<protein>
    <recommendedName>
        <fullName evidence="4">Transglycosylase SLT domain-containing protein</fullName>
    </recommendedName>
</protein>
<dbReference type="STRING" id="479433.Caci_0730"/>
<organism evidence="2 3">
    <name type="scientific">Catenulispora acidiphila (strain DSM 44928 / JCM 14897 / NBRC 102108 / NRRL B-24433 / ID139908)</name>
    <dbReference type="NCBI Taxonomy" id="479433"/>
    <lineage>
        <taxon>Bacteria</taxon>
        <taxon>Bacillati</taxon>
        <taxon>Actinomycetota</taxon>
        <taxon>Actinomycetes</taxon>
        <taxon>Catenulisporales</taxon>
        <taxon>Catenulisporaceae</taxon>
        <taxon>Catenulispora</taxon>
    </lineage>
</organism>
<dbReference type="Gene3D" id="1.10.530.10">
    <property type="match status" value="1"/>
</dbReference>
<dbReference type="InterPro" id="IPR023346">
    <property type="entry name" value="Lysozyme-like_dom_sf"/>
</dbReference>
<proteinExistence type="predicted"/>
<dbReference type="SUPFAM" id="SSF53955">
    <property type="entry name" value="Lysozyme-like"/>
    <property type="match status" value="1"/>
</dbReference>